<dbReference type="eggNOG" id="KOG2427">
    <property type="taxonomic scope" value="Eukaryota"/>
</dbReference>
<reference evidence="4" key="3">
    <citation type="journal article" date="2021" name="Int. J. Parasitol.">
        <title>Comparative analysis of gene expression between Babesia bovis blood stages and kinetes allowed by improved genome annotation.</title>
        <authorList>
            <person name="Ueti M.W."/>
            <person name="Johnson W.C."/>
            <person name="Kappmeyer L.S."/>
            <person name="Herndon D.R."/>
            <person name="Mousel M.R."/>
            <person name="Reif K.E."/>
            <person name="Taus N.S."/>
            <person name="Ifeonu O.O."/>
            <person name="Silva J.C."/>
            <person name="Suarez C.E."/>
            <person name="Brayton K.A."/>
        </authorList>
    </citation>
    <scope>NUCLEOTIDE SEQUENCE [LARGE SCALE GENOMIC DNA]</scope>
</reference>
<dbReference type="EMBL" id="AAXT01000003">
    <property type="protein sequence ID" value="EDO06489.1"/>
    <property type="molecule type" value="Genomic_DNA"/>
</dbReference>
<dbReference type="PANTHER" id="PTHR18063:SF6">
    <property type="entry name" value="UBIQUITIN CARBOXYL-TERMINAL HYDROLASE"/>
    <property type="match status" value="1"/>
</dbReference>
<dbReference type="InParanoid" id="A7AU78"/>
<dbReference type="PANTHER" id="PTHR18063">
    <property type="entry name" value="NF-E2 INDUCIBLE PROTEIN"/>
    <property type="match status" value="1"/>
</dbReference>
<dbReference type="InterPro" id="IPR033979">
    <property type="entry name" value="MINDY_domain"/>
</dbReference>
<dbReference type="GO" id="GO:0016807">
    <property type="term" value="F:cysteine-type carboxypeptidase activity"/>
    <property type="evidence" value="ECO:0007669"/>
    <property type="project" value="TreeGrafter"/>
</dbReference>
<dbReference type="AlphaFoldDB" id="A7AU78"/>
<comment type="caution">
    <text evidence="3">The sequence shown here is derived from an EMBL/GenBank/DDBJ whole genome shotgun (WGS) entry which is preliminary data.</text>
</comment>
<protein>
    <recommendedName>
        <fullName evidence="2">MINDY deubiquitinase domain-containing protein</fullName>
    </recommendedName>
</protein>
<dbReference type="GO" id="GO:0004843">
    <property type="term" value="F:cysteine-type deubiquitinase activity"/>
    <property type="evidence" value="ECO:0007669"/>
    <property type="project" value="InterPro"/>
</dbReference>
<keyword evidence="4" id="KW-1185">Reference proteome</keyword>
<dbReference type="STRING" id="5865.A7AU78"/>
<dbReference type="GO" id="GO:0071108">
    <property type="term" value="P:protein K48-linked deubiquitination"/>
    <property type="evidence" value="ECO:0007669"/>
    <property type="project" value="TreeGrafter"/>
</dbReference>
<dbReference type="GO" id="GO:0005829">
    <property type="term" value="C:cytosol"/>
    <property type="evidence" value="ECO:0007669"/>
    <property type="project" value="TreeGrafter"/>
</dbReference>
<dbReference type="KEGG" id="bbo:BBOV_II005380"/>
<organism evidence="3 4">
    <name type="scientific">Babesia bovis</name>
    <dbReference type="NCBI Taxonomy" id="5865"/>
    <lineage>
        <taxon>Eukaryota</taxon>
        <taxon>Sar</taxon>
        <taxon>Alveolata</taxon>
        <taxon>Apicomplexa</taxon>
        <taxon>Aconoidasida</taxon>
        <taxon>Piroplasmida</taxon>
        <taxon>Babesiidae</taxon>
        <taxon>Babesia</taxon>
    </lineage>
</organism>
<evidence type="ECO:0000313" key="3">
    <source>
        <dbReference type="EMBL" id="EDO06489.1"/>
    </source>
</evidence>
<dbReference type="GO" id="GO:1990380">
    <property type="term" value="F:K48-linked deubiquitinase activity"/>
    <property type="evidence" value="ECO:0007669"/>
    <property type="project" value="InterPro"/>
</dbReference>
<feature type="region of interest" description="Disordered" evidence="1">
    <location>
        <begin position="380"/>
        <end position="427"/>
    </location>
</feature>
<proteinExistence type="predicted"/>
<dbReference type="InterPro" id="IPR007518">
    <property type="entry name" value="MINDY"/>
</dbReference>
<dbReference type="GeneID" id="5478290"/>
<evidence type="ECO:0000313" key="4">
    <source>
        <dbReference type="Proteomes" id="UP000002173"/>
    </source>
</evidence>
<feature type="domain" description="MINDY deubiquitinase" evidence="2">
    <location>
        <begin position="8"/>
        <end position="234"/>
    </location>
</feature>
<dbReference type="Proteomes" id="UP000002173">
    <property type="component" value="Unassembled WGS sequence"/>
</dbReference>
<dbReference type="OMA" id="CRTTHEG"/>
<dbReference type="VEuPathDB" id="PiroplasmaDB:BBOV_II005380"/>
<gene>
    <name evidence="3" type="ORF">BBOV_II005380</name>
</gene>
<reference evidence="4" key="2">
    <citation type="journal article" date="2020" name="Data Brief">
        <title>Transcriptome dataset of Babesia bovis life stages within vertebrate and invertebrate hosts.</title>
        <authorList>
            <person name="Ueti M.W."/>
            <person name="Johnson W.C."/>
            <person name="Kappmeyer L.S."/>
            <person name="Herndon D.R."/>
            <person name="Mousel M.R."/>
            <person name="Reif K.E."/>
            <person name="Taus N.S."/>
            <person name="Ifeonu O.O."/>
            <person name="Silva J.C."/>
            <person name="Suarez C.E."/>
            <person name="Brayton K.A."/>
        </authorList>
    </citation>
    <scope>NUCLEOTIDE SEQUENCE [LARGE SCALE GENOMIC DNA]</scope>
</reference>
<dbReference type="RefSeq" id="XP_001610057.1">
    <property type="nucleotide sequence ID" value="XM_001610007.1"/>
</dbReference>
<accession>A7AU78</accession>
<dbReference type="GO" id="GO:0071944">
    <property type="term" value="C:cell periphery"/>
    <property type="evidence" value="ECO:0007669"/>
    <property type="project" value="TreeGrafter"/>
</dbReference>
<dbReference type="Pfam" id="PF04424">
    <property type="entry name" value="MINDY_DUB"/>
    <property type="match status" value="1"/>
</dbReference>
<sequence length="445" mass="50608">MSTDNNKTFNVKWLRHFSRVTPFILYNDAKDSLLVCVANVLFLRRKIQVNQGTETITLQEIINLVAPLVKRVESEWTIETLRSMEKGTKIECPLNAMTVSINQDMMKLLGLLSINLFHGCIAGTRYKSIENFTFDDLRYHMMLHGRGQQMEGVRFEDAEATAADAFMKKYPNRVTEKGLQMIKAEFRSQENCFHAVYHQNRFQTLTYNDENLYVLMADVIYKSHGCFWEQYDTPAYMDDRFKPYSLAADQVKVITPAGTPRGNEEGVKPIQSRPLEPKVQLVNEAKQLEKPKMEESPPVVPELRIDINEAGKSSSVMNNTAETGINKLDNKGNEEHEPLRIQQTVEENHVNQAGATLMKMMPELAAQNEPAKPNIPAHPGPAISLSIEQPEEPPKIPRRTNEFSQAGSASLLRKNKEQNGQKKSGKCGCQRLRLNDLMEALRGRR</sequence>
<feature type="compositionally biased region" description="Basic and acidic residues" evidence="1">
    <location>
        <begin position="392"/>
        <end position="401"/>
    </location>
</feature>
<reference evidence="3 4" key="1">
    <citation type="journal article" date="2007" name="PLoS Pathog.">
        <title>Genome sequence of Babesia bovis and comparative analysis of apicomplexan hemoprotozoa.</title>
        <authorList>
            <person name="Brayton K.A."/>
            <person name="Lau A.O.T."/>
            <person name="Herndon D.R."/>
            <person name="Hannick L."/>
            <person name="Kappmeyer L.S."/>
            <person name="Berens S.J."/>
            <person name="Bidwell S.L."/>
            <person name="Brown W.C."/>
            <person name="Crabtree J."/>
            <person name="Fadrosh D."/>
            <person name="Feldblum T."/>
            <person name="Forberger H.A."/>
            <person name="Haas B.J."/>
            <person name="Howell J.M."/>
            <person name="Khouri H."/>
            <person name="Koo H."/>
            <person name="Mann D.J."/>
            <person name="Norimine J."/>
            <person name="Paulsen I.T."/>
            <person name="Radune D."/>
            <person name="Ren Q."/>
            <person name="Smith R.K. Jr."/>
            <person name="Suarez C.E."/>
            <person name="White O."/>
            <person name="Wortman J.R."/>
            <person name="Knowles D.P. Jr."/>
            <person name="McElwain T.F."/>
            <person name="Nene V.M."/>
        </authorList>
    </citation>
    <scope>NUCLEOTIDE SEQUENCE [LARGE SCALE GENOMIC DNA]</scope>
    <source>
        <strain evidence="3">T2Bo</strain>
    </source>
</reference>
<name>A7AU78_BABBO</name>
<dbReference type="FunCoup" id="A7AU78">
    <property type="interactions" value="6"/>
</dbReference>
<evidence type="ECO:0000259" key="2">
    <source>
        <dbReference type="Pfam" id="PF04424"/>
    </source>
</evidence>
<evidence type="ECO:0000256" key="1">
    <source>
        <dbReference type="SAM" id="MobiDB-lite"/>
    </source>
</evidence>